<gene>
    <name evidence="1" type="ORF">FMOSSE_LOCUS11044</name>
</gene>
<evidence type="ECO:0000313" key="1">
    <source>
        <dbReference type="EMBL" id="CAG8642188.1"/>
    </source>
</evidence>
<dbReference type="Proteomes" id="UP000789375">
    <property type="component" value="Unassembled WGS sequence"/>
</dbReference>
<protein>
    <submittedName>
        <fullName evidence="1">1330_t:CDS:1</fullName>
    </submittedName>
</protein>
<organism evidence="1 2">
    <name type="scientific">Funneliformis mosseae</name>
    <name type="common">Endomycorrhizal fungus</name>
    <name type="synonym">Glomus mosseae</name>
    <dbReference type="NCBI Taxonomy" id="27381"/>
    <lineage>
        <taxon>Eukaryota</taxon>
        <taxon>Fungi</taxon>
        <taxon>Fungi incertae sedis</taxon>
        <taxon>Mucoromycota</taxon>
        <taxon>Glomeromycotina</taxon>
        <taxon>Glomeromycetes</taxon>
        <taxon>Glomerales</taxon>
        <taxon>Glomeraceae</taxon>
        <taxon>Funneliformis</taxon>
    </lineage>
</organism>
<evidence type="ECO:0000313" key="2">
    <source>
        <dbReference type="Proteomes" id="UP000789375"/>
    </source>
</evidence>
<proteinExistence type="predicted"/>
<reference evidence="1" key="1">
    <citation type="submission" date="2021-06" db="EMBL/GenBank/DDBJ databases">
        <authorList>
            <person name="Kallberg Y."/>
            <person name="Tangrot J."/>
            <person name="Rosling A."/>
        </authorList>
    </citation>
    <scope>NUCLEOTIDE SEQUENCE</scope>
    <source>
        <strain evidence="1">87-6 pot B 2015</strain>
    </source>
</reference>
<accession>A0A9N9DIU1</accession>
<name>A0A9N9DIU1_FUNMO</name>
<keyword evidence="2" id="KW-1185">Reference proteome</keyword>
<dbReference type="AlphaFoldDB" id="A0A9N9DIU1"/>
<dbReference type="EMBL" id="CAJVPP010004024">
    <property type="protein sequence ID" value="CAG8642188.1"/>
    <property type="molecule type" value="Genomic_DNA"/>
</dbReference>
<comment type="caution">
    <text evidence="1">The sequence shown here is derived from an EMBL/GenBank/DDBJ whole genome shotgun (WGS) entry which is preliminary data.</text>
</comment>
<sequence length="138" mass="15545">MTTTHKHNNKPSQKVKSKVVKIKMLTFVIWVTFVNSSRELGKKIIRHTAGREEEYSGRRVIFSVKKLDLLKEENVAVIELTLPKLLFWSTAGKKDYPDTAGARRVGVSRVLLGKRTAWILLGKSGARPVYDGLEPTAL</sequence>